<dbReference type="PANTHER" id="PTHR12606:SF141">
    <property type="entry name" value="GH15225P-RELATED"/>
    <property type="match status" value="1"/>
</dbReference>
<dbReference type="GO" id="GO:0016926">
    <property type="term" value="P:protein desumoylation"/>
    <property type="evidence" value="ECO:0007669"/>
    <property type="project" value="TreeGrafter"/>
</dbReference>
<feature type="region of interest" description="Disordered" evidence="5">
    <location>
        <begin position="108"/>
        <end position="133"/>
    </location>
</feature>
<dbReference type="AlphaFoldDB" id="A0A1E3NUI7"/>
<dbReference type="Pfam" id="PF02902">
    <property type="entry name" value="Peptidase_C48"/>
    <property type="match status" value="1"/>
</dbReference>
<organism evidence="7 8">
    <name type="scientific">Wickerhamomyces anomalus (strain ATCC 58044 / CBS 1984 / NCYC 433 / NRRL Y-366-8)</name>
    <name type="common">Yeast</name>
    <name type="synonym">Hansenula anomala</name>
    <dbReference type="NCBI Taxonomy" id="683960"/>
    <lineage>
        <taxon>Eukaryota</taxon>
        <taxon>Fungi</taxon>
        <taxon>Dikarya</taxon>
        <taxon>Ascomycota</taxon>
        <taxon>Saccharomycotina</taxon>
        <taxon>Saccharomycetes</taxon>
        <taxon>Phaffomycetales</taxon>
        <taxon>Wickerhamomycetaceae</taxon>
        <taxon>Wickerhamomyces</taxon>
    </lineage>
</organism>
<proteinExistence type="inferred from homology"/>
<evidence type="ECO:0000256" key="4">
    <source>
        <dbReference type="ARBA" id="ARBA00022807"/>
    </source>
</evidence>
<keyword evidence="4" id="KW-0788">Thiol protease</keyword>
<dbReference type="OrthoDB" id="1939479at2759"/>
<keyword evidence="8" id="KW-1185">Reference proteome</keyword>
<sequence>MSFERQGPVLARKRKRNTDYKHTNSHPSNRQIINSSHLHRDSSFSTPIKPKSVPDNFSRRKGKDWTKVGKNDDEKEDNDNARFVLKLFTSLTSTIYKKAAHLIKEQFKHEPEEKTSPSKRRKVDKEAAKVEDKKSKIDRKAALEAINFNPDIKDDYKNVSFIKSPIDWDLKETLAVDGSSEGTNDYGTSFIRRKNKYTKPNIESKYMRSVYSGQYRTPTPTNTTPPTPSNSSDDDKKLLSSMHRITEDLRKNWGGKKKKSDDDVIFLKEVKLPPATPSRFSLTFDLTKLTFEQEFKYYQKILNERRKLQDKIHKDKLEAESTSKLIEKLSEDDENKVLNIWKSKGRDSQMLLQAFNIDVKVIDFKTLADKHWLNDVVIELFLKTLITDKVYAFNSYFFTTIESRGYTGVNRWMKRAKVNIADIDKILIPINVHQTHWVLGTIDMKKKKILYMDSLTTRKTPHGERALNLMYDFVKGETNKQGVPQLAEGFTMEHLLKVPQQQNGFDCGVFTLLNAFYISKNEALTYQPADATTFRRIIGNTILSLSSKK</sequence>
<evidence type="ECO:0000256" key="1">
    <source>
        <dbReference type="ARBA" id="ARBA00005234"/>
    </source>
</evidence>
<feature type="compositionally biased region" description="Basic and acidic residues" evidence="5">
    <location>
        <begin position="63"/>
        <end position="73"/>
    </location>
</feature>
<feature type="domain" description="Ubiquitin-like protease family profile" evidence="6">
    <location>
        <begin position="357"/>
        <end position="518"/>
    </location>
</feature>
<reference evidence="7 8" key="1">
    <citation type="journal article" date="2016" name="Proc. Natl. Acad. Sci. U.S.A.">
        <title>Comparative genomics of biotechnologically important yeasts.</title>
        <authorList>
            <person name="Riley R."/>
            <person name="Haridas S."/>
            <person name="Wolfe K.H."/>
            <person name="Lopes M.R."/>
            <person name="Hittinger C.T."/>
            <person name="Goeker M."/>
            <person name="Salamov A.A."/>
            <person name="Wisecaver J.H."/>
            <person name="Long T.M."/>
            <person name="Calvey C.H."/>
            <person name="Aerts A.L."/>
            <person name="Barry K.W."/>
            <person name="Choi C."/>
            <person name="Clum A."/>
            <person name="Coughlan A.Y."/>
            <person name="Deshpande S."/>
            <person name="Douglass A.P."/>
            <person name="Hanson S.J."/>
            <person name="Klenk H.-P."/>
            <person name="LaButti K.M."/>
            <person name="Lapidus A."/>
            <person name="Lindquist E.A."/>
            <person name="Lipzen A.M."/>
            <person name="Meier-Kolthoff J.P."/>
            <person name="Ohm R.A."/>
            <person name="Otillar R.P."/>
            <person name="Pangilinan J.L."/>
            <person name="Peng Y."/>
            <person name="Rokas A."/>
            <person name="Rosa C.A."/>
            <person name="Scheuner C."/>
            <person name="Sibirny A.A."/>
            <person name="Slot J.C."/>
            <person name="Stielow J.B."/>
            <person name="Sun H."/>
            <person name="Kurtzman C.P."/>
            <person name="Blackwell M."/>
            <person name="Grigoriev I.V."/>
            <person name="Jeffries T.W."/>
        </authorList>
    </citation>
    <scope>NUCLEOTIDE SEQUENCE [LARGE SCALE GENOMIC DNA]</scope>
    <source>
        <strain evidence="8">ATCC 58044 / CBS 1984 / NCYC 433 / NRRL Y-366-8</strain>
    </source>
</reference>
<dbReference type="GO" id="GO:0006508">
    <property type="term" value="P:proteolysis"/>
    <property type="evidence" value="ECO:0007669"/>
    <property type="project" value="UniProtKB-KW"/>
</dbReference>
<evidence type="ECO:0000313" key="8">
    <source>
        <dbReference type="Proteomes" id="UP000094112"/>
    </source>
</evidence>
<dbReference type="PANTHER" id="PTHR12606">
    <property type="entry name" value="SENTRIN/SUMO-SPECIFIC PROTEASE"/>
    <property type="match status" value="1"/>
</dbReference>
<dbReference type="RefSeq" id="XP_019036056.1">
    <property type="nucleotide sequence ID" value="XM_019185282.1"/>
</dbReference>
<feature type="compositionally biased region" description="Polar residues" evidence="5">
    <location>
        <begin position="25"/>
        <end position="36"/>
    </location>
</feature>
<dbReference type="EMBL" id="KV454215">
    <property type="protein sequence ID" value="ODQ56849.1"/>
    <property type="molecule type" value="Genomic_DNA"/>
</dbReference>
<protein>
    <recommendedName>
        <fullName evidence="6">Ubiquitin-like protease family profile domain-containing protein</fullName>
    </recommendedName>
</protein>
<feature type="region of interest" description="Disordered" evidence="5">
    <location>
        <begin position="1"/>
        <end position="76"/>
    </location>
</feature>
<evidence type="ECO:0000256" key="3">
    <source>
        <dbReference type="ARBA" id="ARBA00022801"/>
    </source>
</evidence>
<dbReference type="PROSITE" id="PS50600">
    <property type="entry name" value="ULP_PROTEASE"/>
    <property type="match status" value="1"/>
</dbReference>
<dbReference type="Gene3D" id="3.30.310.130">
    <property type="entry name" value="Ubiquitin-related"/>
    <property type="match status" value="1"/>
</dbReference>
<dbReference type="GeneID" id="30202528"/>
<evidence type="ECO:0000259" key="6">
    <source>
        <dbReference type="PROSITE" id="PS50600"/>
    </source>
</evidence>
<dbReference type="Proteomes" id="UP000094112">
    <property type="component" value="Unassembled WGS sequence"/>
</dbReference>
<dbReference type="GO" id="GO:0005634">
    <property type="term" value="C:nucleus"/>
    <property type="evidence" value="ECO:0007669"/>
    <property type="project" value="TreeGrafter"/>
</dbReference>
<comment type="similarity">
    <text evidence="1">Belongs to the peptidase C48 family.</text>
</comment>
<dbReference type="InterPro" id="IPR038765">
    <property type="entry name" value="Papain-like_cys_pep_sf"/>
</dbReference>
<dbReference type="STRING" id="683960.A0A1E3NUI7"/>
<keyword evidence="2" id="KW-0645">Protease</keyword>
<evidence type="ECO:0000256" key="2">
    <source>
        <dbReference type="ARBA" id="ARBA00022670"/>
    </source>
</evidence>
<dbReference type="InterPro" id="IPR003653">
    <property type="entry name" value="Peptidase_C48_C"/>
</dbReference>
<gene>
    <name evidence="7" type="ORF">WICANDRAFT_81677</name>
</gene>
<feature type="region of interest" description="Disordered" evidence="5">
    <location>
        <begin position="213"/>
        <end position="236"/>
    </location>
</feature>
<evidence type="ECO:0000256" key="5">
    <source>
        <dbReference type="SAM" id="MobiDB-lite"/>
    </source>
</evidence>
<dbReference type="FunFam" id="3.30.310.130:FF:000008">
    <property type="entry name" value="Ubiquitin-like-specific protease 1"/>
    <property type="match status" value="1"/>
</dbReference>
<evidence type="ECO:0000313" key="7">
    <source>
        <dbReference type="EMBL" id="ODQ56849.1"/>
    </source>
</evidence>
<dbReference type="Gene3D" id="1.10.418.20">
    <property type="match status" value="1"/>
</dbReference>
<keyword evidence="3" id="KW-0378">Hydrolase</keyword>
<dbReference type="SUPFAM" id="SSF54001">
    <property type="entry name" value="Cysteine proteinases"/>
    <property type="match status" value="1"/>
</dbReference>
<dbReference type="GO" id="GO:0016929">
    <property type="term" value="F:deSUMOylase activity"/>
    <property type="evidence" value="ECO:0007669"/>
    <property type="project" value="TreeGrafter"/>
</dbReference>
<accession>A0A1E3NUI7</accession>
<feature type="compositionally biased region" description="Basic and acidic residues" evidence="5">
    <location>
        <begin position="123"/>
        <end position="133"/>
    </location>
</feature>
<name>A0A1E3NUI7_WICAA</name>